<name>A0A166AQV2_DAUCS</name>
<dbReference type="GO" id="GO:0005975">
    <property type="term" value="P:carbohydrate metabolic process"/>
    <property type="evidence" value="ECO:0007669"/>
    <property type="project" value="InterPro"/>
</dbReference>
<comment type="similarity">
    <text evidence="1 4">Belongs to the glycosyl hydrolase 28 family.</text>
</comment>
<organism evidence="5 6">
    <name type="scientific">Daucus carota subsp. sativus</name>
    <name type="common">Carrot</name>
    <dbReference type="NCBI Taxonomy" id="79200"/>
    <lineage>
        <taxon>Eukaryota</taxon>
        <taxon>Viridiplantae</taxon>
        <taxon>Streptophyta</taxon>
        <taxon>Embryophyta</taxon>
        <taxon>Tracheophyta</taxon>
        <taxon>Spermatophyta</taxon>
        <taxon>Magnoliopsida</taxon>
        <taxon>eudicotyledons</taxon>
        <taxon>Gunneridae</taxon>
        <taxon>Pentapetalae</taxon>
        <taxon>asterids</taxon>
        <taxon>campanulids</taxon>
        <taxon>Apiales</taxon>
        <taxon>Apiaceae</taxon>
        <taxon>Apioideae</taxon>
        <taxon>Scandiceae</taxon>
        <taxon>Daucinae</taxon>
        <taxon>Daucus</taxon>
        <taxon>Daucus sect. Daucus</taxon>
    </lineage>
</organism>
<evidence type="ECO:0000256" key="2">
    <source>
        <dbReference type="ARBA" id="ARBA00022801"/>
    </source>
</evidence>
<evidence type="ECO:0000313" key="5">
    <source>
        <dbReference type="EMBL" id="WOG92590.1"/>
    </source>
</evidence>
<evidence type="ECO:0000313" key="6">
    <source>
        <dbReference type="Proteomes" id="UP000077755"/>
    </source>
</evidence>
<reference evidence="5" key="2">
    <citation type="submission" date="2022-03" db="EMBL/GenBank/DDBJ databases">
        <title>Draft title - Genomic analysis of global carrot germplasm unveils the trajectory of domestication and the origin of high carotenoid orange carrot.</title>
        <authorList>
            <person name="Iorizzo M."/>
            <person name="Ellison S."/>
            <person name="Senalik D."/>
            <person name="Macko-Podgorni A."/>
            <person name="Grzebelus D."/>
            <person name="Bostan H."/>
            <person name="Rolling W."/>
            <person name="Curaba J."/>
            <person name="Simon P."/>
        </authorList>
    </citation>
    <scope>NUCLEOTIDE SEQUENCE</scope>
    <source>
        <tissue evidence="5">Leaf</tissue>
    </source>
</reference>
<dbReference type="InterPro" id="IPR000743">
    <property type="entry name" value="Glyco_hydro_28"/>
</dbReference>
<dbReference type="InterPro" id="IPR012334">
    <property type="entry name" value="Pectin_lyas_fold"/>
</dbReference>
<dbReference type="Pfam" id="PF00295">
    <property type="entry name" value="Glyco_hydro_28"/>
    <property type="match status" value="1"/>
</dbReference>
<dbReference type="Gramene" id="KZN01652">
    <property type="protein sequence ID" value="KZN01652"/>
    <property type="gene ID" value="DCAR_010406"/>
</dbReference>
<protein>
    <submittedName>
        <fullName evidence="5">Uncharacterized protein</fullName>
    </submittedName>
</protein>
<dbReference type="GO" id="GO:0004650">
    <property type="term" value="F:polygalacturonase activity"/>
    <property type="evidence" value="ECO:0007669"/>
    <property type="project" value="InterPro"/>
</dbReference>
<keyword evidence="2 4" id="KW-0378">Hydrolase</keyword>
<reference evidence="5" key="1">
    <citation type="journal article" date="2016" name="Nat. Genet.">
        <title>A high-quality carrot genome assembly provides new insights into carotenoid accumulation and asterid genome evolution.</title>
        <authorList>
            <person name="Iorizzo M."/>
            <person name="Ellison S."/>
            <person name="Senalik D."/>
            <person name="Zeng P."/>
            <person name="Satapoomin P."/>
            <person name="Huang J."/>
            <person name="Bowman M."/>
            <person name="Iovene M."/>
            <person name="Sanseverino W."/>
            <person name="Cavagnaro P."/>
            <person name="Yildiz M."/>
            <person name="Macko-Podgorni A."/>
            <person name="Moranska E."/>
            <person name="Grzebelus E."/>
            <person name="Grzebelus D."/>
            <person name="Ashrafi H."/>
            <person name="Zheng Z."/>
            <person name="Cheng S."/>
            <person name="Spooner D."/>
            <person name="Van Deynze A."/>
            <person name="Simon P."/>
        </authorList>
    </citation>
    <scope>NUCLEOTIDE SEQUENCE</scope>
    <source>
        <tissue evidence="5">Leaf</tissue>
    </source>
</reference>
<dbReference type="Proteomes" id="UP000077755">
    <property type="component" value="Chromosome 3"/>
</dbReference>
<dbReference type="InterPro" id="IPR011050">
    <property type="entry name" value="Pectin_lyase_fold/virulence"/>
</dbReference>
<dbReference type="AlphaFoldDB" id="A0A166AQV2"/>
<evidence type="ECO:0000256" key="3">
    <source>
        <dbReference type="ARBA" id="ARBA00023295"/>
    </source>
</evidence>
<dbReference type="EMBL" id="CP093345">
    <property type="protein sequence ID" value="WOG92590.1"/>
    <property type="molecule type" value="Genomic_DNA"/>
</dbReference>
<evidence type="ECO:0000256" key="4">
    <source>
        <dbReference type="RuleBase" id="RU361169"/>
    </source>
</evidence>
<accession>A0A166AQV2</accession>
<sequence length="156" mass="17474">MVRSLSWQSQKHGNVFGRIDVLVNNARIRGDDCMSIESGTQKLKIADIICGPGHAIGKPQAIYQQKATNAELNFREDGSLGFARLNIVVAVIFSIQIENEYGPVEWEIGAPGKSYTKWCKQDDVPDPISMIQERGNEPVQQHNVEDVGVYLKRDEF</sequence>
<keyword evidence="6" id="KW-1185">Reference proteome</keyword>
<dbReference type="Gene3D" id="2.160.20.10">
    <property type="entry name" value="Single-stranded right-handed beta-helix, Pectin lyase-like"/>
    <property type="match status" value="1"/>
</dbReference>
<keyword evidence="3 4" id="KW-0326">Glycosidase</keyword>
<gene>
    <name evidence="5" type="ORF">DCAR_0311863</name>
</gene>
<proteinExistence type="inferred from homology"/>
<dbReference type="SUPFAM" id="SSF51126">
    <property type="entry name" value="Pectin lyase-like"/>
    <property type="match status" value="1"/>
</dbReference>
<evidence type="ECO:0000256" key="1">
    <source>
        <dbReference type="ARBA" id="ARBA00008834"/>
    </source>
</evidence>